<dbReference type="GeneID" id="66077244"/>
<dbReference type="Proteomes" id="UP001049176">
    <property type="component" value="Chromosome 5"/>
</dbReference>
<feature type="transmembrane region" description="Helical" evidence="7">
    <location>
        <begin position="192"/>
        <end position="212"/>
    </location>
</feature>
<name>A0A9P7RXV8_9AGAR</name>
<feature type="region of interest" description="Disordered" evidence="6">
    <location>
        <begin position="1"/>
        <end position="28"/>
    </location>
</feature>
<evidence type="ECO:0000313" key="8">
    <source>
        <dbReference type="EMBL" id="KAG7091766.1"/>
    </source>
</evidence>
<dbReference type="AlphaFoldDB" id="A0A9P7RXV8"/>
<evidence type="ECO:0000256" key="3">
    <source>
        <dbReference type="ARBA" id="ARBA00022692"/>
    </source>
</evidence>
<dbReference type="PANTHER" id="PTHR31123">
    <property type="entry name" value="ACCUMULATION OF DYADS PROTEIN 2-RELATED"/>
    <property type="match status" value="1"/>
</dbReference>
<dbReference type="KEGG" id="more:E1B28_008168"/>
<reference evidence="8" key="1">
    <citation type="journal article" date="2021" name="Genome Biol. Evol.">
        <title>The assembled and annotated genome of the fairy-ring fungus Marasmius oreades.</title>
        <authorList>
            <person name="Hiltunen M."/>
            <person name="Ament-Velasquez S.L."/>
            <person name="Johannesson H."/>
        </authorList>
    </citation>
    <scope>NUCLEOTIDE SEQUENCE</scope>
    <source>
        <strain evidence="8">03SP1</strain>
    </source>
</reference>
<dbReference type="InterPro" id="IPR051633">
    <property type="entry name" value="AceTr"/>
</dbReference>
<evidence type="ECO:0000256" key="5">
    <source>
        <dbReference type="ARBA" id="ARBA00023136"/>
    </source>
</evidence>
<keyword evidence="9" id="KW-1185">Reference proteome</keyword>
<sequence>MSSATASNSANNSDKHHVMEQEYGPNSDPVSYQRYPTKLANPAPMGLFSFAATTFILSLYNLHTRGVQAPNVVVGMAIFAGGLTQFIAGMWEFPRGNVFGATAFASYGSFWLAYATINIPSSGIQAAFANETEFHNAQGIFLITWFMITFFFLLAVIRRHIAFSVLLTLLDLALLMLSIAEFTGNASILKAGGVFGVCTGLVAFYIGVSELLTAEPKPIIRRVPLGVLHKV</sequence>
<comment type="similarity">
    <text evidence="2">Belongs to the acetate uptake transporter (AceTr) (TC 2.A.96) family.</text>
</comment>
<keyword evidence="3 7" id="KW-0812">Transmembrane</keyword>
<protein>
    <recommendedName>
        <fullName evidence="10">FUN34 transmembrane protein</fullName>
    </recommendedName>
</protein>
<dbReference type="GO" id="GO:0005886">
    <property type="term" value="C:plasma membrane"/>
    <property type="evidence" value="ECO:0007669"/>
    <property type="project" value="TreeGrafter"/>
</dbReference>
<keyword evidence="4 7" id="KW-1133">Transmembrane helix</keyword>
<dbReference type="EMBL" id="CM032185">
    <property type="protein sequence ID" value="KAG7091766.1"/>
    <property type="molecule type" value="Genomic_DNA"/>
</dbReference>
<dbReference type="Pfam" id="PF01184">
    <property type="entry name" value="Gpr1_Fun34_YaaH"/>
    <property type="match status" value="1"/>
</dbReference>
<dbReference type="OrthoDB" id="3648309at2759"/>
<evidence type="ECO:0000256" key="2">
    <source>
        <dbReference type="ARBA" id="ARBA00005587"/>
    </source>
</evidence>
<dbReference type="NCBIfam" id="NF038013">
    <property type="entry name" value="AceTr_1"/>
    <property type="match status" value="1"/>
</dbReference>
<proteinExistence type="inferred from homology"/>
<feature type="transmembrane region" description="Helical" evidence="7">
    <location>
        <begin position="72"/>
        <end position="91"/>
    </location>
</feature>
<organism evidence="8 9">
    <name type="scientific">Marasmius oreades</name>
    <name type="common">fairy-ring Marasmius</name>
    <dbReference type="NCBI Taxonomy" id="181124"/>
    <lineage>
        <taxon>Eukaryota</taxon>
        <taxon>Fungi</taxon>
        <taxon>Dikarya</taxon>
        <taxon>Basidiomycota</taxon>
        <taxon>Agaricomycotina</taxon>
        <taxon>Agaricomycetes</taxon>
        <taxon>Agaricomycetidae</taxon>
        <taxon>Agaricales</taxon>
        <taxon>Marasmiineae</taxon>
        <taxon>Marasmiaceae</taxon>
        <taxon>Marasmius</taxon>
    </lineage>
</organism>
<feature type="compositionally biased region" description="Low complexity" evidence="6">
    <location>
        <begin position="1"/>
        <end position="12"/>
    </location>
</feature>
<evidence type="ECO:0000256" key="6">
    <source>
        <dbReference type="SAM" id="MobiDB-lite"/>
    </source>
</evidence>
<feature type="transmembrane region" description="Helical" evidence="7">
    <location>
        <begin position="137"/>
        <end position="156"/>
    </location>
</feature>
<evidence type="ECO:0000256" key="7">
    <source>
        <dbReference type="SAM" id="Phobius"/>
    </source>
</evidence>
<dbReference type="InterPro" id="IPR000791">
    <property type="entry name" value="Gpr1/Fun34/SatP-like"/>
</dbReference>
<comment type="subcellular location">
    <subcellularLocation>
        <location evidence="1">Membrane</location>
        <topology evidence="1">Multi-pass membrane protein</topology>
    </subcellularLocation>
</comment>
<evidence type="ECO:0000256" key="4">
    <source>
        <dbReference type="ARBA" id="ARBA00022989"/>
    </source>
</evidence>
<comment type="caution">
    <text evidence="8">The sequence shown here is derived from an EMBL/GenBank/DDBJ whole genome shotgun (WGS) entry which is preliminary data.</text>
</comment>
<evidence type="ECO:0008006" key="10">
    <source>
        <dbReference type="Google" id="ProtNLM"/>
    </source>
</evidence>
<dbReference type="RefSeq" id="XP_043008236.1">
    <property type="nucleotide sequence ID" value="XM_043152953.1"/>
</dbReference>
<keyword evidence="5 7" id="KW-0472">Membrane</keyword>
<feature type="transmembrane region" description="Helical" evidence="7">
    <location>
        <begin position="161"/>
        <end position="180"/>
    </location>
</feature>
<evidence type="ECO:0000313" key="9">
    <source>
        <dbReference type="Proteomes" id="UP001049176"/>
    </source>
</evidence>
<dbReference type="PANTHER" id="PTHR31123:SF1">
    <property type="entry name" value="ACCUMULATION OF DYADS PROTEIN 2-RELATED"/>
    <property type="match status" value="1"/>
</dbReference>
<accession>A0A9P7RXV8</accession>
<evidence type="ECO:0000256" key="1">
    <source>
        <dbReference type="ARBA" id="ARBA00004141"/>
    </source>
</evidence>
<feature type="transmembrane region" description="Helical" evidence="7">
    <location>
        <begin position="39"/>
        <end position="60"/>
    </location>
</feature>
<dbReference type="GO" id="GO:0015123">
    <property type="term" value="F:acetate transmembrane transporter activity"/>
    <property type="evidence" value="ECO:0007669"/>
    <property type="project" value="TreeGrafter"/>
</dbReference>
<gene>
    <name evidence="8" type="ORF">E1B28_008168</name>
</gene>